<dbReference type="OrthoDB" id="3945418at2759"/>
<dbReference type="GO" id="GO:0005506">
    <property type="term" value="F:iron ion binding"/>
    <property type="evidence" value="ECO:0007669"/>
    <property type="project" value="InterPro"/>
</dbReference>
<dbReference type="PANTHER" id="PTHR24305:SF147">
    <property type="entry name" value="P450, PUTATIVE (EUROFUNG)-RELATED"/>
    <property type="match status" value="1"/>
</dbReference>
<evidence type="ECO:0000256" key="4">
    <source>
        <dbReference type="ARBA" id="ARBA00023004"/>
    </source>
</evidence>
<accession>A0A507BIY8</accession>
<reference evidence="7 8" key="1">
    <citation type="submission" date="2019-06" db="EMBL/GenBank/DDBJ databases">
        <title>Draft genome sequence of the filamentous fungus Phialemoniopsis curvata isolated from diesel fuel.</title>
        <authorList>
            <person name="Varaljay V.A."/>
            <person name="Lyon W.J."/>
            <person name="Crouch A.L."/>
            <person name="Drake C.E."/>
            <person name="Hollomon J.M."/>
            <person name="Nadeau L.J."/>
            <person name="Nunn H.S."/>
            <person name="Stevenson B.S."/>
            <person name="Bojanowski C.L."/>
            <person name="Crookes-Goodson W.J."/>
        </authorList>
    </citation>
    <scope>NUCLEOTIDE SEQUENCE [LARGE SCALE GENOMIC DNA]</scope>
    <source>
        <strain evidence="7 8">D216</strain>
    </source>
</reference>
<feature type="binding site" description="axial binding residue" evidence="5">
    <location>
        <position position="417"/>
    </location>
    <ligand>
        <name>heme</name>
        <dbReference type="ChEBI" id="CHEBI:30413"/>
    </ligand>
    <ligandPart>
        <name>Fe</name>
        <dbReference type="ChEBI" id="CHEBI:18248"/>
    </ligandPart>
</feature>
<sequence length="421" mass="48157">MPSALSVEGVLTFVTIDNAVRLFGLWCGYCLLFTLYNISPFHPLYGFPGPKLAAASYLYEAWYDLIRVGRYTAEIKAMHQRYGPIVRINPHELHCNDYDFVDEIYPWVANRIRDKSPHFLAAFAGPLTVSTFLTRDHETHRVPRSAINRFFSRQGMLRYEPEIHEMAQKMCSKILRLASSGQVSTPINVLDPYNCFTADAISQYCFGEPFGFLDRPDFEQNYKRAFEVLVATCHIFRHIPVLRHLIGLMPALGPYMGPDIAYMVHSMNVTIPNHVIKAQQAKAGAARRLFAEIMDAPIPHEHKTIYRLSGEGWSLVGAGAETTAATLSAITFFLLSRPERLARLREELKDEDPQNLSWVQLERGTAIGMSSYVNHFDEEMFPEPEKYEPERWIDPHRKPDHGMEMYILSFSKGSRQCIGMK</sequence>
<evidence type="ECO:0000256" key="1">
    <source>
        <dbReference type="ARBA" id="ARBA00001971"/>
    </source>
</evidence>
<protein>
    <recommendedName>
        <fullName evidence="9">Trichodiene oxygenase</fullName>
    </recommendedName>
</protein>
<keyword evidence="4 5" id="KW-0408">Iron</keyword>
<dbReference type="PRINTS" id="PR00463">
    <property type="entry name" value="EP450I"/>
</dbReference>
<dbReference type="STRING" id="1093900.A0A507BIY8"/>
<dbReference type="InterPro" id="IPR017972">
    <property type="entry name" value="Cyt_P450_CS"/>
</dbReference>
<dbReference type="InterPro" id="IPR002401">
    <property type="entry name" value="Cyt_P450_E_grp-I"/>
</dbReference>
<comment type="caution">
    <text evidence="7">The sequence shown here is derived from an EMBL/GenBank/DDBJ whole genome shotgun (WGS) entry which is preliminary data.</text>
</comment>
<evidence type="ECO:0000256" key="5">
    <source>
        <dbReference type="PIRSR" id="PIRSR602401-1"/>
    </source>
</evidence>
<keyword evidence="3 5" id="KW-0479">Metal-binding</keyword>
<dbReference type="InterPro" id="IPR001128">
    <property type="entry name" value="Cyt_P450"/>
</dbReference>
<dbReference type="GO" id="GO:0016705">
    <property type="term" value="F:oxidoreductase activity, acting on paired donors, with incorporation or reduction of molecular oxygen"/>
    <property type="evidence" value="ECO:0007669"/>
    <property type="project" value="InterPro"/>
</dbReference>
<dbReference type="PANTHER" id="PTHR24305">
    <property type="entry name" value="CYTOCHROME P450"/>
    <property type="match status" value="1"/>
</dbReference>
<dbReference type="PRINTS" id="PR00385">
    <property type="entry name" value="P450"/>
</dbReference>
<dbReference type="RefSeq" id="XP_031000455.1">
    <property type="nucleotide sequence ID" value="XM_031136809.1"/>
</dbReference>
<comment type="similarity">
    <text evidence="6">Belongs to the cytochrome P450 family.</text>
</comment>
<dbReference type="SUPFAM" id="SSF48264">
    <property type="entry name" value="Cytochrome P450"/>
    <property type="match status" value="1"/>
</dbReference>
<comment type="cofactor">
    <cofactor evidence="1 5">
        <name>heme</name>
        <dbReference type="ChEBI" id="CHEBI:30413"/>
    </cofactor>
</comment>
<dbReference type="AlphaFoldDB" id="A0A507BIY8"/>
<dbReference type="CDD" id="cd11062">
    <property type="entry name" value="CYP58-like"/>
    <property type="match status" value="1"/>
</dbReference>
<keyword evidence="8" id="KW-1185">Reference proteome</keyword>
<evidence type="ECO:0008006" key="9">
    <source>
        <dbReference type="Google" id="ProtNLM"/>
    </source>
</evidence>
<dbReference type="GO" id="GO:0020037">
    <property type="term" value="F:heme binding"/>
    <property type="evidence" value="ECO:0007669"/>
    <property type="project" value="InterPro"/>
</dbReference>
<keyword evidence="2 5" id="KW-0349">Heme</keyword>
<dbReference type="InterPro" id="IPR036396">
    <property type="entry name" value="Cyt_P450_sf"/>
</dbReference>
<name>A0A507BIY8_9PEZI</name>
<evidence type="ECO:0000256" key="2">
    <source>
        <dbReference type="ARBA" id="ARBA00022617"/>
    </source>
</evidence>
<dbReference type="Proteomes" id="UP000319257">
    <property type="component" value="Unassembled WGS sequence"/>
</dbReference>
<dbReference type="GO" id="GO:0004497">
    <property type="term" value="F:monooxygenase activity"/>
    <property type="evidence" value="ECO:0007669"/>
    <property type="project" value="UniProtKB-KW"/>
</dbReference>
<keyword evidence="6" id="KW-0560">Oxidoreductase</keyword>
<dbReference type="InterPro" id="IPR050121">
    <property type="entry name" value="Cytochrome_P450_monoxygenase"/>
</dbReference>
<dbReference type="GeneID" id="41970048"/>
<dbReference type="InParanoid" id="A0A507BIY8"/>
<dbReference type="Gene3D" id="1.10.630.10">
    <property type="entry name" value="Cytochrome P450"/>
    <property type="match status" value="2"/>
</dbReference>
<dbReference type="EMBL" id="SKBQ01000010">
    <property type="protein sequence ID" value="TPX18744.1"/>
    <property type="molecule type" value="Genomic_DNA"/>
</dbReference>
<evidence type="ECO:0000256" key="6">
    <source>
        <dbReference type="RuleBase" id="RU000461"/>
    </source>
</evidence>
<proteinExistence type="inferred from homology"/>
<dbReference type="Pfam" id="PF00067">
    <property type="entry name" value="p450"/>
    <property type="match status" value="2"/>
</dbReference>
<evidence type="ECO:0000313" key="7">
    <source>
        <dbReference type="EMBL" id="TPX18744.1"/>
    </source>
</evidence>
<gene>
    <name evidence="7" type="ORF">E0L32_002601</name>
</gene>
<dbReference type="PROSITE" id="PS00086">
    <property type="entry name" value="CYTOCHROME_P450"/>
    <property type="match status" value="1"/>
</dbReference>
<organism evidence="7 8">
    <name type="scientific">Thyridium curvatum</name>
    <dbReference type="NCBI Taxonomy" id="1093900"/>
    <lineage>
        <taxon>Eukaryota</taxon>
        <taxon>Fungi</taxon>
        <taxon>Dikarya</taxon>
        <taxon>Ascomycota</taxon>
        <taxon>Pezizomycotina</taxon>
        <taxon>Sordariomycetes</taxon>
        <taxon>Sordariomycetidae</taxon>
        <taxon>Thyridiales</taxon>
        <taxon>Thyridiaceae</taxon>
        <taxon>Thyridium</taxon>
    </lineage>
</organism>
<evidence type="ECO:0000313" key="8">
    <source>
        <dbReference type="Proteomes" id="UP000319257"/>
    </source>
</evidence>
<evidence type="ECO:0000256" key="3">
    <source>
        <dbReference type="ARBA" id="ARBA00022723"/>
    </source>
</evidence>
<keyword evidence="6" id="KW-0503">Monooxygenase</keyword>